<keyword evidence="6" id="KW-1185">Reference proteome</keyword>
<dbReference type="GO" id="GO:0005230">
    <property type="term" value="F:extracellular ligand-gated monoatomic ion channel activity"/>
    <property type="evidence" value="ECO:0007669"/>
    <property type="project" value="InterPro"/>
</dbReference>
<dbReference type="Pfam" id="PF02931">
    <property type="entry name" value="Neur_chan_LBD"/>
    <property type="match status" value="1"/>
</dbReference>
<sequence>MSEFYKSVEWDILLVPAKYNEEYYDCCVEPYPDITFNITMRRKTLFLHRQFNHPLCRNIIPYCPRLLPTFRQWGKKLLSAYLSSCPSPCSSCCSEIIPPTSLAVPLLGKYLLFTMILVTLSISVTVGVLNVHFRSPSTHQMSPWVRRVFIHIMPRLLLMRRPMYASDDELADPAKFSVRGCNRWS</sequence>
<keyword evidence="2" id="KW-0472">Membrane</keyword>
<keyword evidence="2" id="KW-1133">Transmembrane helix</keyword>
<organism evidence="5 6">
    <name type="scientific">Caerostris extrusa</name>
    <name type="common">Bark spider</name>
    <name type="synonym">Caerostris bankana</name>
    <dbReference type="NCBI Taxonomy" id="172846"/>
    <lineage>
        <taxon>Eukaryota</taxon>
        <taxon>Metazoa</taxon>
        <taxon>Ecdysozoa</taxon>
        <taxon>Arthropoda</taxon>
        <taxon>Chelicerata</taxon>
        <taxon>Arachnida</taxon>
        <taxon>Araneae</taxon>
        <taxon>Araneomorphae</taxon>
        <taxon>Entelegynae</taxon>
        <taxon>Araneoidea</taxon>
        <taxon>Araneidae</taxon>
        <taxon>Caerostris</taxon>
    </lineage>
</organism>
<dbReference type="Pfam" id="PF02932">
    <property type="entry name" value="Neur_chan_memb"/>
    <property type="match status" value="1"/>
</dbReference>
<comment type="caution">
    <text evidence="5">The sequence shown here is derived from an EMBL/GenBank/DDBJ whole genome shotgun (WGS) entry which is preliminary data.</text>
</comment>
<feature type="domain" description="Neurotransmitter-gated ion-channel transmembrane" evidence="4">
    <location>
        <begin position="92"/>
        <end position="168"/>
    </location>
</feature>
<gene>
    <name evidence="5" type="primary">ARA1</name>
    <name evidence="5" type="ORF">CEXT_342691</name>
</gene>
<name>A0AAV4S9K0_CAEEX</name>
<dbReference type="SUPFAM" id="SSF90112">
    <property type="entry name" value="Neurotransmitter-gated ion-channel transmembrane pore"/>
    <property type="match status" value="1"/>
</dbReference>
<evidence type="ECO:0000259" key="3">
    <source>
        <dbReference type="Pfam" id="PF02931"/>
    </source>
</evidence>
<reference evidence="5 6" key="1">
    <citation type="submission" date="2021-06" db="EMBL/GenBank/DDBJ databases">
        <title>Caerostris extrusa draft genome.</title>
        <authorList>
            <person name="Kono N."/>
            <person name="Arakawa K."/>
        </authorList>
    </citation>
    <scope>NUCLEOTIDE SEQUENCE [LARGE SCALE GENOMIC DNA]</scope>
</reference>
<dbReference type="SUPFAM" id="SSF63712">
    <property type="entry name" value="Nicotinic receptor ligand binding domain-like"/>
    <property type="match status" value="1"/>
</dbReference>
<dbReference type="AlphaFoldDB" id="A0AAV4S9K0"/>
<dbReference type="GO" id="GO:0016020">
    <property type="term" value="C:membrane"/>
    <property type="evidence" value="ECO:0007669"/>
    <property type="project" value="UniProtKB-SubCell"/>
</dbReference>
<evidence type="ECO:0000259" key="4">
    <source>
        <dbReference type="Pfam" id="PF02932"/>
    </source>
</evidence>
<feature type="transmembrane region" description="Helical" evidence="2">
    <location>
        <begin position="110"/>
        <end position="131"/>
    </location>
</feature>
<dbReference type="InterPro" id="IPR038050">
    <property type="entry name" value="Neuro_actylchol_rec"/>
</dbReference>
<evidence type="ECO:0000256" key="1">
    <source>
        <dbReference type="ARBA" id="ARBA00004141"/>
    </source>
</evidence>
<keyword evidence="5" id="KW-0675">Receptor</keyword>
<dbReference type="InterPro" id="IPR036734">
    <property type="entry name" value="Neur_chan_lig-bd_sf"/>
</dbReference>
<proteinExistence type="predicted"/>
<dbReference type="InterPro" id="IPR006029">
    <property type="entry name" value="Neurotrans-gated_channel_TM"/>
</dbReference>
<dbReference type="Gene3D" id="1.20.58.390">
    <property type="entry name" value="Neurotransmitter-gated ion-channel transmembrane domain"/>
    <property type="match status" value="1"/>
</dbReference>
<dbReference type="Proteomes" id="UP001054945">
    <property type="component" value="Unassembled WGS sequence"/>
</dbReference>
<keyword evidence="2" id="KW-0812">Transmembrane</keyword>
<feature type="domain" description="Neurotransmitter-gated ion-channel ligand-binding" evidence="3">
    <location>
        <begin position="1"/>
        <end position="44"/>
    </location>
</feature>
<evidence type="ECO:0000256" key="2">
    <source>
        <dbReference type="SAM" id="Phobius"/>
    </source>
</evidence>
<dbReference type="InterPro" id="IPR036719">
    <property type="entry name" value="Neuro-gated_channel_TM_sf"/>
</dbReference>
<dbReference type="Gene3D" id="2.70.170.10">
    <property type="entry name" value="Neurotransmitter-gated ion-channel ligand-binding domain"/>
    <property type="match status" value="1"/>
</dbReference>
<dbReference type="EMBL" id="BPLR01009132">
    <property type="protein sequence ID" value="GIY29811.1"/>
    <property type="molecule type" value="Genomic_DNA"/>
</dbReference>
<accession>A0AAV4S9K0</accession>
<dbReference type="InterPro" id="IPR006202">
    <property type="entry name" value="Neur_chan_lig-bd"/>
</dbReference>
<evidence type="ECO:0000313" key="6">
    <source>
        <dbReference type="Proteomes" id="UP001054945"/>
    </source>
</evidence>
<protein>
    <submittedName>
        <fullName evidence="5">Acetylcholine receptor subunit alpha-like</fullName>
    </submittedName>
</protein>
<comment type="subcellular location">
    <subcellularLocation>
        <location evidence="1">Membrane</location>
        <topology evidence="1">Multi-pass membrane protein</topology>
    </subcellularLocation>
</comment>
<evidence type="ECO:0000313" key="5">
    <source>
        <dbReference type="EMBL" id="GIY29811.1"/>
    </source>
</evidence>